<comment type="caution">
    <text evidence="12">The sequence shown here is derived from an EMBL/GenBank/DDBJ whole genome shotgun (WGS) entry which is preliminary data.</text>
</comment>
<dbReference type="EMBL" id="VSFF01000016">
    <property type="protein sequence ID" value="TYC08688.1"/>
    <property type="molecule type" value="Genomic_DNA"/>
</dbReference>
<keyword evidence="13" id="KW-1185">Reference proteome</keyword>
<evidence type="ECO:0000256" key="4">
    <source>
        <dbReference type="ARBA" id="ARBA00013346"/>
    </source>
</evidence>
<evidence type="ECO:0000256" key="3">
    <source>
        <dbReference type="ARBA" id="ARBA00011890"/>
    </source>
</evidence>
<organism evidence="12 13">
    <name type="scientific">Actinomadura syzygii</name>
    <dbReference type="NCBI Taxonomy" id="1427538"/>
    <lineage>
        <taxon>Bacteria</taxon>
        <taxon>Bacillati</taxon>
        <taxon>Actinomycetota</taxon>
        <taxon>Actinomycetes</taxon>
        <taxon>Streptosporangiales</taxon>
        <taxon>Thermomonosporaceae</taxon>
        <taxon>Actinomadura</taxon>
    </lineage>
</organism>
<evidence type="ECO:0000256" key="1">
    <source>
        <dbReference type="ARBA" id="ARBA00004496"/>
    </source>
</evidence>
<accession>A0A5D0TRB2</accession>
<dbReference type="GO" id="GO:0005737">
    <property type="term" value="C:cytoplasm"/>
    <property type="evidence" value="ECO:0007669"/>
    <property type="project" value="UniProtKB-SubCell"/>
</dbReference>
<protein>
    <recommendedName>
        <fullName evidence="4">Protein-L-isoaspartate O-methyltransferase</fullName>
        <ecNumber evidence="3">2.1.1.77</ecNumber>
    </recommendedName>
    <alternativeName>
        <fullName evidence="11">L-isoaspartyl protein carboxyl methyltransferase</fullName>
    </alternativeName>
    <alternativeName>
        <fullName evidence="9">Protein L-isoaspartyl methyltransferase</fullName>
    </alternativeName>
    <alternativeName>
        <fullName evidence="10">Protein-beta-aspartate methyltransferase</fullName>
    </alternativeName>
</protein>
<dbReference type="CDD" id="cd02440">
    <property type="entry name" value="AdoMet_MTases"/>
    <property type="match status" value="1"/>
</dbReference>
<evidence type="ECO:0000313" key="12">
    <source>
        <dbReference type="EMBL" id="TYC08688.1"/>
    </source>
</evidence>
<evidence type="ECO:0000256" key="6">
    <source>
        <dbReference type="ARBA" id="ARBA00022603"/>
    </source>
</evidence>
<dbReference type="GO" id="GO:0032259">
    <property type="term" value="P:methylation"/>
    <property type="evidence" value="ECO:0007669"/>
    <property type="project" value="UniProtKB-KW"/>
</dbReference>
<comment type="subcellular location">
    <subcellularLocation>
        <location evidence="1">Cytoplasm</location>
    </subcellularLocation>
</comment>
<keyword evidence="7 12" id="KW-0808">Transferase</keyword>
<evidence type="ECO:0000256" key="10">
    <source>
        <dbReference type="ARBA" id="ARBA00031323"/>
    </source>
</evidence>
<proteinExistence type="inferred from homology"/>
<dbReference type="EC" id="2.1.1.77" evidence="3"/>
<dbReference type="InterPro" id="IPR000682">
    <property type="entry name" value="PCMT"/>
</dbReference>
<dbReference type="AlphaFoldDB" id="A0A5D0TRB2"/>
<sequence length="136" mass="14097">MFRVGDSDASIITQREDGRGNPLQISDGMASSSISAPGIAFQCLDLLAPRDHDRVLEIGAGTGYTAAVLSARVGEKNVTTIEVDAGIAEQAEANLAKAGFAPRVIVGDGQKGLPDSAPYDRVHGNPVRRAAIVGRA</sequence>
<keyword evidence="6 12" id="KW-0489">Methyltransferase</keyword>
<dbReference type="Pfam" id="PF01135">
    <property type="entry name" value="PCMT"/>
    <property type="match status" value="1"/>
</dbReference>
<evidence type="ECO:0000256" key="7">
    <source>
        <dbReference type="ARBA" id="ARBA00022679"/>
    </source>
</evidence>
<dbReference type="SUPFAM" id="SSF53335">
    <property type="entry name" value="S-adenosyl-L-methionine-dependent methyltransferases"/>
    <property type="match status" value="1"/>
</dbReference>
<evidence type="ECO:0000313" key="13">
    <source>
        <dbReference type="Proteomes" id="UP000322634"/>
    </source>
</evidence>
<name>A0A5D0TRB2_9ACTN</name>
<dbReference type="InterPro" id="IPR029063">
    <property type="entry name" value="SAM-dependent_MTases_sf"/>
</dbReference>
<dbReference type="Proteomes" id="UP000322634">
    <property type="component" value="Unassembled WGS sequence"/>
</dbReference>
<dbReference type="PANTHER" id="PTHR11579">
    <property type="entry name" value="PROTEIN-L-ISOASPARTATE O-METHYLTRANSFERASE"/>
    <property type="match status" value="1"/>
</dbReference>
<keyword evidence="5" id="KW-0963">Cytoplasm</keyword>
<dbReference type="GO" id="GO:0004719">
    <property type="term" value="F:protein-L-isoaspartate (D-aspartate) O-methyltransferase activity"/>
    <property type="evidence" value="ECO:0007669"/>
    <property type="project" value="UniProtKB-EC"/>
</dbReference>
<evidence type="ECO:0000256" key="9">
    <source>
        <dbReference type="ARBA" id="ARBA00030757"/>
    </source>
</evidence>
<dbReference type="Gene3D" id="3.40.50.150">
    <property type="entry name" value="Vaccinia Virus protein VP39"/>
    <property type="match status" value="1"/>
</dbReference>
<evidence type="ECO:0000256" key="11">
    <source>
        <dbReference type="ARBA" id="ARBA00031350"/>
    </source>
</evidence>
<dbReference type="PANTHER" id="PTHR11579:SF0">
    <property type="entry name" value="PROTEIN-L-ISOASPARTATE(D-ASPARTATE) O-METHYLTRANSFERASE"/>
    <property type="match status" value="1"/>
</dbReference>
<evidence type="ECO:0000256" key="5">
    <source>
        <dbReference type="ARBA" id="ARBA00022490"/>
    </source>
</evidence>
<dbReference type="RefSeq" id="WP_148355072.1">
    <property type="nucleotide sequence ID" value="NZ_JBHSBF010000026.1"/>
</dbReference>
<comment type="similarity">
    <text evidence="2">Belongs to the methyltransferase superfamily. L-isoaspartyl/D-aspartyl protein methyltransferase family.</text>
</comment>
<reference evidence="12 13" key="1">
    <citation type="submission" date="2019-08" db="EMBL/GenBank/DDBJ databases">
        <title>Actinomadura sp. nov. CYP1-5 isolated from mountain soil.</title>
        <authorList>
            <person name="Songsumanus A."/>
            <person name="Kuncharoen N."/>
            <person name="Kudo T."/>
            <person name="Yuki M."/>
            <person name="Igarashi Y."/>
            <person name="Tanasupawat S."/>
        </authorList>
    </citation>
    <scope>NUCLEOTIDE SEQUENCE [LARGE SCALE GENOMIC DNA]</scope>
    <source>
        <strain evidence="12 13">GKU157</strain>
    </source>
</reference>
<dbReference type="OrthoDB" id="3501659at2"/>
<keyword evidence="8" id="KW-0949">S-adenosyl-L-methionine</keyword>
<evidence type="ECO:0000256" key="8">
    <source>
        <dbReference type="ARBA" id="ARBA00022691"/>
    </source>
</evidence>
<gene>
    <name evidence="12" type="ORF">FXF65_38065</name>
</gene>
<evidence type="ECO:0000256" key="2">
    <source>
        <dbReference type="ARBA" id="ARBA00005369"/>
    </source>
</evidence>